<protein>
    <recommendedName>
        <fullName evidence="6 7">Large ribosomal subunit protein bL9</fullName>
    </recommendedName>
</protein>
<feature type="domain" description="Ribosomal protein L9" evidence="9">
    <location>
        <begin position="13"/>
        <end position="40"/>
    </location>
</feature>
<dbReference type="InterPro" id="IPR009027">
    <property type="entry name" value="Ribosomal_bL9/RNase_H1_N"/>
</dbReference>
<dbReference type="KEGG" id="xak:KIMC2_19690"/>
<evidence type="ECO:0000256" key="7">
    <source>
        <dbReference type="HAMAP-Rule" id="MF_00503"/>
    </source>
</evidence>
<dbReference type="PANTHER" id="PTHR21368">
    <property type="entry name" value="50S RIBOSOMAL PROTEIN L9"/>
    <property type="match status" value="1"/>
</dbReference>
<comment type="similarity">
    <text evidence="1 7">Belongs to the bacterial ribosomal protein bL9 family.</text>
</comment>
<evidence type="ECO:0000259" key="9">
    <source>
        <dbReference type="PROSITE" id="PS00651"/>
    </source>
</evidence>
<dbReference type="InterPro" id="IPR036935">
    <property type="entry name" value="Ribosomal_bL9_N_sf"/>
</dbReference>
<gene>
    <name evidence="7 10" type="primary">rplI</name>
    <name evidence="10" type="ORF">KIMC2_19690</name>
</gene>
<keyword evidence="3 7" id="KW-0694">RNA-binding</keyword>
<dbReference type="InterPro" id="IPR020069">
    <property type="entry name" value="Ribosomal_bL9_C"/>
</dbReference>
<dbReference type="InterPro" id="IPR020070">
    <property type="entry name" value="Ribosomal_bL9_N"/>
</dbReference>
<dbReference type="GO" id="GO:0006412">
    <property type="term" value="P:translation"/>
    <property type="evidence" value="ECO:0007669"/>
    <property type="project" value="UniProtKB-UniRule"/>
</dbReference>
<evidence type="ECO:0000313" key="10">
    <source>
        <dbReference type="EMBL" id="BDR57407.1"/>
    </source>
</evidence>
<dbReference type="Gene3D" id="3.40.5.10">
    <property type="entry name" value="Ribosomal protein L9, N-terminal domain"/>
    <property type="match status" value="1"/>
</dbReference>
<keyword evidence="11" id="KW-1185">Reference proteome</keyword>
<feature type="coiled-coil region" evidence="8">
    <location>
        <begin position="44"/>
        <end position="78"/>
    </location>
</feature>
<evidence type="ECO:0000256" key="3">
    <source>
        <dbReference type="ARBA" id="ARBA00022884"/>
    </source>
</evidence>
<dbReference type="NCBIfam" id="TIGR00158">
    <property type="entry name" value="L9"/>
    <property type="match status" value="1"/>
</dbReference>
<dbReference type="Pfam" id="PF01281">
    <property type="entry name" value="Ribosomal_L9_N"/>
    <property type="match status" value="1"/>
</dbReference>
<dbReference type="InterPro" id="IPR020594">
    <property type="entry name" value="Ribosomal_bL9_bac/chp"/>
</dbReference>
<dbReference type="InterPro" id="IPR000244">
    <property type="entry name" value="Ribosomal_bL9"/>
</dbReference>
<dbReference type="GO" id="GO:0005840">
    <property type="term" value="C:ribosome"/>
    <property type="evidence" value="ECO:0007669"/>
    <property type="project" value="UniProtKB-KW"/>
</dbReference>
<dbReference type="AlphaFoldDB" id="A0AAU9D9D0"/>
<evidence type="ECO:0000256" key="8">
    <source>
        <dbReference type="SAM" id="Coils"/>
    </source>
</evidence>
<comment type="function">
    <text evidence="7">Binds to the 23S rRNA.</text>
</comment>
<evidence type="ECO:0000256" key="2">
    <source>
        <dbReference type="ARBA" id="ARBA00022730"/>
    </source>
</evidence>
<evidence type="ECO:0000256" key="6">
    <source>
        <dbReference type="ARBA" id="ARBA00035292"/>
    </source>
</evidence>
<evidence type="ECO:0000313" key="11">
    <source>
        <dbReference type="Proteomes" id="UP001321804"/>
    </source>
</evidence>
<evidence type="ECO:0000256" key="1">
    <source>
        <dbReference type="ARBA" id="ARBA00010605"/>
    </source>
</evidence>
<reference evidence="10 11" key="1">
    <citation type="journal article" date="2023" name="Microbiol. Spectr.">
        <title>Symbiosis of Carpenter Bees with Uncharacterized Lactic Acid Bacteria Showing NAD Auxotrophy.</title>
        <authorList>
            <person name="Kawasaki S."/>
            <person name="Ozawa K."/>
            <person name="Mori T."/>
            <person name="Yamamoto A."/>
            <person name="Ito M."/>
            <person name="Ohkuma M."/>
            <person name="Sakamoto M."/>
            <person name="Matsutani M."/>
        </authorList>
    </citation>
    <scope>NUCLEOTIDE SEQUENCE [LARGE SCALE GENOMIC DNA]</scope>
    <source>
        <strain evidence="10 11">KimC2</strain>
    </source>
</reference>
<keyword evidence="4 7" id="KW-0689">Ribosomal protein</keyword>
<accession>A0AAU9D9D0</accession>
<evidence type="ECO:0000256" key="5">
    <source>
        <dbReference type="ARBA" id="ARBA00023274"/>
    </source>
</evidence>
<dbReference type="GO" id="GO:0019843">
    <property type="term" value="F:rRNA binding"/>
    <property type="evidence" value="ECO:0007669"/>
    <property type="project" value="UniProtKB-UniRule"/>
</dbReference>
<evidence type="ECO:0000256" key="4">
    <source>
        <dbReference type="ARBA" id="ARBA00022980"/>
    </source>
</evidence>
<dbReference type="EMBL" id="AP026801">
    <property type="protein sequence ID" value="BDR57407.1"/>
    <property type="molecule type" value="Genomic_DNA"/>
</dbReference>
<keyword evidence="2 7" id="KW-0699">rRNA-binding</keyword>
<dbReference type="RefSeq" id="WP_317696480.1">
    <property type="nucleotide sequence ID" value="NZ_AP026801.1"/>
</dbReference>
<dbReference type="Gene3D" id="3.10.430.100">
    <property type="entry name" value="Ribosomal protein L9, C-terminal domain"/>
    <property type="match status" value="1"/>
</dbReference>
<sequence length="150" mass="16765">MKVIFTQNVPGKGKIGEVKNVADGYAQNYLIKNNLAKQATPQALKQEELRKKNLEAQKAELKAEAEKLKAQLEADDTIVKIGSKAGTDSRLFGSVTSKQIGDALNEQFKIKIDRRKLEMTDALRTLGFHNVPIELFPGVKSRVRVQIYKL</sequence>
<dbReference type="GO" id="GO:1990904">
    <property type="term" value="C:ribonucleoprotein complex"/>
    <property type="evidence" value="ECO:0007669"/>
    <property type="project" value="UniProtKB-KW"/>
</dbReference>
<proteinExistence type="inferred from homology"/>
<keyword evidence="8" id="KW-0175">Coiled coil</keyword>
<dbReference type="HAMAP" id="MF_00503">
    <property type="entry name" value="Ribosomal_bL9"/>
    <property type="match status" value="1"/>
</dbReference>
<dbReference type="Proteomes" id="UP001321804">
    <property type="component" value="Chromosome"/>
</dbReference>
<dbReference type="SUPFAM" id="SSF55658">
    <property type="entry name" value="L9 N-domain-like"/>
    <property type="match status" value="1"/>
</dbReference>
<dbReference type="SUPFAM" id="SSF55653">
    <property type="entry name" value="Ribosomal protein L9 C-domain"/>
    <property type="match status" value="1"/>
</dbReference>
<name>A0AAU9D9D0_9LACO</name>
<keyword evidence="5 7" id="KW-0687">Ribonucleoprotein</keyword>
<dbReference type="InterPro" id="IPR036791">
    <property type="entry name" value="Ribosomal_bL9_C_sf"/>
</dbReference>
<dbReference type="GO" id="GO:0003735">
    <property type="term" value="F:structural constituent of ribosome"/>
    <property type="evidence" value="ECO:0007669"/>
    <property type="project" value="InterPro"/>
</dbReference>
<dbReference type="FunFam" id="3.40.5.10:FF:000002">
    <property type="entry name" value="50S ribosomal protein L9"/>
    <property type="match status" value="1"/>
</dbReference>
<dbReference type="PROSITE" id="PS00651">
    <property type="entry name" value="RIBOSOMAL_L9"/>
    <property type="match status" value="1"/>
</dbReference>
<organism evidence="10 11">
    <name type="scientific">Xylocopilactobacillus apis</name>
    <dbReference type="NCBI Taxonomy" id="2932183"/>
    <lineage>
        <taxon>Bacteria</taxon>
        <taxon>Bacillati</taxon>
        <taxon>Bacillota</taxon>
        <taxon>Bacilli</taxon>
        <taxon>Lactobacillales</taxon>
        <taxon>Lactobacillaceae</taxon>
        <taxon>Xylocopilactobacillus</taxon>
    </lineage>
</organism>
<dbReference type="Pfam" id="PF03948">
    <property type="entry name" value="Ribosomal_L9_C"/>
    <property type="match status" value="1"/>
</dbReference>